<reference evidence="3" key="1">
    <citation type="journal article" date="2018" name="Nat. Microbiol.">
        <title>Leveraging single-cell genomics to expand the fungal tree of life.</title>
        <authorList>
            <person name="Ahrendt S.R."/>
            <person name="Quandt C.A."/>
            <person name="Ciobanu D."/>
            <person name="Clum A."/>
            <person name="Salamov A."/>
            <person name="Andreopoulos B."/>
            <person name="Cheng J.F."/>
            <person name="Woyke T."/>
            <person name="Pelin A."/>
            <person name="Henrissat B."/>
            <person name="Reynolds N.K."/>
            <person name="Benny G.L."/>
            <person name="Smith M.E."/>
            <person name="James T.Y."/>
            <person name="Grigoriev I.V."/>
        </authorList>
    </citation>
    <scope>NUCLEOTIDE SEQUENCE [LARGE SCALE GENOMIC DNA]</scope>
</reference>
<organism evidence="2 3">
    <name type="scientific">Blyttiomyces helicus</name>
    <dbReference type="NCBI Taxonomy" id="388810"/>
    <lineage>
        <taxon>Eukaryota</taxon>
        <taxon>Fungi</taxon>
        <taxon>Fungi incertae sedis</taxon>
        <taxon>Chytridiomycota</taxon>
        <taxon>Chytridiomycota incertae sedis</taxon>
        <taxon>Chytridiomycetes</taxon>
        <taxon>Chytridiomycetes incertae sedis</taxon>
        <taxon>Blyttiomyces</taxon>
    </lineage>
</organism>
<keyword evidence="3" id="KW-1185">Reference proteome</keyword>
<protein>
    <submittedName>
        <fullName evidence="2">Uncharacterized protein</fullName>
    </submittedName>
</protein>
<feature type="region of interest" description="Disordered" evidence="1">
    <location>
        <begin position="119"/>
        <end position="141"/>
    </location>
</feature>
<gene>
    <name evidence="2" type="ORF">BDK51DRAFT_27589</name>
</gene>
<evidence type="ECO:0000313" key="3">
    <source>
        <dbReference type="Proteomes" id="UP000269721"/>
    </source>
</evidence>
<feature type="region of interest" description="Disordered" evidence="1">
    <location>
        <begin position="19"/>
        <end position="94"/>
    </location>
</feature>
<proteinExistence type="predicted"/>
<dbReference type="AlphaFoldDB" id="A0A4P9WMU1"/>
<sequence length="245" mass="27229">MEPENTFVKIQCIYYTTQHDDTKKKREGRSFSGRPCRSGKGREFSGIREAGAGSEQGYIGGQGGNEDGDTRSTESDGEERKYDGERASGKEKRRALATGMGWAWRGGQRRGRWWRVEGGGSDFLTKGKGQAPQIQQGTRKRDRRHQEFNYSGGKWVSQIASATEKGPERHKNPFIIKIRIAPRKGVVPCSKNGFPGNATAPLLFNLLFEQVGKQAEVHRARSTSMQVHTTLKATALVLIDISTVK</sequence>
<accession>A0A4P9WMU1</accession>
<dbReference type="EMBL" id="KZ993957">
    <property type="protein sequence ID" value="RKO94244.1"/>
    <property type="molecule type" value="Genomic_DNA"/>
</dbReference>
<name>A0A4P9WMU1_9FUNG</name>
<feature type="compositionally biased region" description="Basic and acidic residues" evidence="1">
    <location>
        <begin position="68"/>
        <end position="90"/>
    </location>
</feature>
<evidence type="ECO:0000313" key="2">
    <source>
        <dbReference type="EMBL" id="RKO94244.1"/>
    </source>
</evidence>
<dbReference type="Proteomes" id="UP000269721">
    <property type="component" value="Unassembled WGS sequence"/>
</dbReference>
<evidence type="ECO:0000256" key="1">
    <source>
        <dbReference type="SAM" id="MobiDB-lite"/>
    </source>
</evidence>